<dbReference type="Gene3D" id="3.40.190.80">
    <property type="match status" value="1"/>
</dbReference>
<feature type="binding site" evidence="10">
    <location>
        <position position="218"/>
    </location>
    <ligand>
        <name>Mg(2+)</name>
        <dbReference type="ChEBI" id="CHEBI:18420"/>
        <label>1</label>
        <note>catalytic</note>
    </ligand>
</feature>
<comment type="pathway">
    <text evidence="3">Amino-acid biosynthesis; L-histidine biosynthesis; L-histidine from 5-phospho-alpha-D-ribose 1-diphosphate: step 8/9.</text>
</comment>
<gene>
    <name evidence="12" type="ORF">JL106_04535</name>
</gene>
<name>A0A938YEZ0_9ACTN</name>
<dbReference type="CDD" id="cd01639">
    <property type="entry name" value="IMPase"/>
    <property type="match status" value="1"/>
</dbReference>
<evidence type="ECO:0000256" key="6">
    <source>
        <dbReference type="ARBA" id="ARBA00022801"/>
    </source>
</evidence>
<dbReference type="InterPro" id="IPR000760">
    <property type="entry name" value="Inositol_monophosphatase-like"/>
</dbReference>
<dbReference type="GO" id="GO:0046872">
    <property type="term" value="F:metal ion binding"/>
    <property type="evidence" value="ECO:0007669"/>
    <property type="project" value="UniProtKB-KW"/>
</dbReference>
<protein>
    <recommendedName>
        <fullName evidence="11">Inositol-1-monophosphatase</fullName>
        <ecNumber evidence="11">3.1.3.25</ecNumber>
    </recommendedName>
</protein>
<evidence type="ECO:0000313" key="13">
    <source>
        <dbReference type="Proteomes" id="UP000663792"/>
    </source>
</evidence>
<evidence type="ECO:0000256" key="2">
    <source>
        <dbReference type="ARBA" id="ARBA00001946"/>
    </source>
</evidence>
<dbReference type="GO" id="GO:0007165">
    <property type="term" value="P:signal transduction"/>
    <property type="evidence" value="ECO:0007669"/>
    <property type="project" value="TreeGrafter"/>
</dbReference>
<evidence type="ECO:0000256" key="3">
    <source>
        <dbReference type="ARBA" id="ARBA00004970"/>
    </source>
</evidence>
<dbReference type="FunFam" id="3.30.540.10:FF:000003">
    <property type="entry name" value="Inositol-1-monophosphatase"/>
    <property type="match status" value="1"/>
</dbReference>
<evidence type="ECO:0000313" key="12">
    <source>
        <dbReference type="EMBL" id="MBM9466548.1"/>
    </source>
</evidence>
<keyword evidence="6 11" id="KW-0378">Hydrolase</keyword>
<dbReference type="GO" id="GO:0004401">
    <property type="term" value="F:histidinol-phosphatase activity"/>
    <property type="evidence" value="ECO:0007669"/>
    <property type="project" value="UniProtKB-EC"/>
</dbReference>
<keyword evidence="5 10" id="KW-0479">Metal-binding</keyword>
<comment type="catalytic activity">
    <reaction evidence="8">
        <text>L-histidinol phosphate + H2O = L-histidinol + phosphate</text>
        <dbReference type="Rhea" id="RHEA:14465"/>
        <dbReference type="ChEBI" id="CHEBI:15377"/>
        <dbReference type="ChEBI" id="CHEBI:43474"/>
        <dbReference type="ChEBI" id="CHEBI:57699"/>
        <dbReference type="ChEBI" id="CHEBI:57980"/>
        <dbReference type="EC" id="3.1.3.15"/>
    </reaction>
</comment>
<feature type="binding site" evidence="10">
    <location>
        <position position="93"/>
    </location>
    <ligand>
        <name>Mg(2+)</name>
        <dbReference type="ChEBI" id="CHEBI:18420"/>
        <label>2</label>
    </ligand>
</feature>
<dbReference type="InterPro" id="IPR020583">
    <property type="entry name" value="Inositol_monoP_metal-BS"/>
</dbReference>
<dbReference type="GO" id="GO:0006020">
    <property type="term" value="P:inositol metabolic process"/>
    <property type="evidence" value="ECO:0007669"/>
    <property type="project" value="TreeGrafter"/>
</dbReference>
<sequence length="274" mass="28495">MTGTDPTVDPAALLDLAVRGARLAATELVSRYGRVGALRTKSTVNDPVSEADLASEAVLVELITTERPQDGLLGEEGTDRPSSSGLRWVIDPLDGTVNYLYRLDNFCVSVAVEDSSGPVAGAVFDPVADRLYAAVRGGGATLNGDRLQVNDPVPLDRALLGTGFGYSSGRRAWQGAITGAMLPVARDIRRIGSAALDLCHVADGTLDGYFEIGLQPWDGAAGMLVVTEAGGVVATRPERDPSDGSSPVRYLAAGPTLHPALTATLDRVIAEVAG</sequence>
<organism evidence="12 13">
    <name type="scientific">Nakamurella leprariae</name>
    <dbReference type="NCBI Taxonomy" id="2803911"/>
    <lineage>
        <taxon>Bacteria</taxon>
        <taxon>Bacillati</taxon>
        <taxon>Actinomycetota</taxon>
        <taxon>Actinomycetes</taxon>
        <taxon>Nakamurellales</taxon>
        <taxon>Nakamurellaceae</taxon>
        <taxon>Nakamurella</taxon>
    </lineage>
</organism>
<evidence type="ECO:0000256" key="9">
    <source>
        <dbReference type="ARBA" id="ARBA00053547"/>
    </source>
</evidence>
<dbReference type="PROSITE" id="PS00629">
    <property type="entry name" value="IMP_1"/>
    <property type="match status" value="1"/>
</dbReference>
<feature type="binding site" evidence="10">
    <location>
        <position position="75"/>
    </location>
    <ligand>
        <name>Mg(2+)</name>
        <dbReference type="ChEBI" id="CHEBI:18420"/>
        <label>1</label>
        <note>catalytic</note>
    </ligand>
</feature>
<evidence type="ECO:0000256" key="5">
    <source>
        <dbReference type="ARBA" id="ARBA00022723"/>
    </source>
</evidence>
<comment type="catalytic activity">
    <reaction evidence="1 11">
        <text>a myo-inositol phosphate + H2O = myo-inositol + phosphate</text>
        <dbReference type="Rhea" id="RHEA:24056"/>
        <dbReference type="ChEBI" id="CHEBI:15377"/>
        <dbReference type="ChEBI" id="CHEBI:17268"/>
        <dbReference type="ChEBI" id="CHEBI:43474"/>
        <dbReference type="ChEBI" id="CHEBI:84139"/>
        <dbReference type="EC" id="3.1.3.25"/>
    </reaction>
</comment>
<dbReference type="AlphaFoldDB" id="A0A938YEZ0"/>
<comment type="similarity">
    <text evidence="4 11">Belongs to the inositol monophosphatase superfamily.</text>
</comment>
<dbReference type="PANTHER" id="PTHR20854">
    <property type="entry name" value="INOSITOL MONOPHOSPHATASE"/>
    <property type="match status" value="1"/>
</dbReference>
<comment type="function">
    <text evidence="9">Catalyzes the dephosphorylation of histidinol-phosphate to histidinol, the direct precursor of histidine.</text>
</comment>
<evidence type="ECO:0000256" key="7">
    <source>
        <dbReference type="ARBA" id="ARBA00022842"/>
    </source>
</evidence>
<dbReference type="Pfam" id="PF00459">
    <property type="entry name" value="Inositol_P"/>
    <property type="match status" value="1"/>
</dbReference>
<dbReference type="PANTHER" id="PTHR20854:SF4">
    <property type="entry name" value="INOSITOL-1-MONOPHOSPHATASE-RELATED"/>
    <property type="match status" value="1"/>
</dbReference>
<dbReference type="PROSITE" id="PS00630">
    <property type="entry name" value="IMP_2"/>
    <property type="match status" value="1"/>
</dbReference>
<keyword evidence="7 10" id="KW-0460">Magnesium</keyword>
<comment type="cofactor">
    <cofactor evidence="2 10 11">
        <name>Mg(2+)</name>
        <dbReference type="ChEBI" id="CHEBI:18420"/>
    </cofactor>
</comment>
<dbReference type="InterPro" id="IPR020550">
    <property type="entry name" value="Inositol_monophosphatase_CS"/>
</dbReference>
<feature type="binding site" evidence="10">
    <location>
        <position position="94"/>
    </location>
    <ligand>
        <name>Mg(2+)</name>
        <dbReference type="ChEBI" id="CHEBI:18420"/>
        <label>1</label>
        <note>catalytic</note>
    </ligand>
</feature>
<dbReference type="Proteomes" id="UP000663792">
    <property type="component" value="Unassembled WGS sequence"/>
</dbReference>
<feature type="binding site" evidence="10">
    <location>
        <position position="91"/>
    </location>
    <ligand>
        <name>Mg(2+)</name>
        <dbReference type="ChEBI" id="CHEBI:18420"/>
        <label>1</label>
        <note>catalytic</note>
    </ligand>
</feature>
<keyword evidence="13" id="KW-1185">Reference proteome</keyword>
<dbReference type="GO" id="GO:0008934">
    <property type="term" value="F:inositol monophosphate 1-phosphatase activity"/>
    <property type="evidence" value="ECO:0007669"/>
    <property type="project" value="InterPro"/>
</dbReference>
<dbReference type="Gene3D" id="3.30.540.10">
    <property type="entry name" value="Fructose-1,6-Bisphosphatase, subunit A, domain 1"/>
    <property type="match status" value="1"/>
</dbReference>
<proteinExistence type="inferred from homology"/>
<dbReference type="PRINTS" id="PR00377">
    <property type="entry name" value="IMPHPHTASES"/>
</dbReference>
<evidence type="ECO:0000256" key="1">
    <source>
        <dbReference type="ARBA" id="ARBA00001033"/>
    </source>
</evidence>
<evidence type="ECO:0000256" key="8">
    <source>
        <dbReference type="ARBA" id="ARBA00049158"/>
    </source>
</evidence>
<evidence type="ECO:0000256" key="10">
    <source>
        <dbReference type="PIRSR" id="PIRSR600760-2"/>
    </source>
</evidence>
<dbReference type="GO" id="GO:0046854">
    <property type="term" value="P:phosphatidylinositol phosphate biosynthetic process"/>
    <property type="evidence" value="ECO:0007669"/>
    <property type="project" value="InterPro"/>
</dbReference>
<reference evidence="12" key="1">
    <citation type="submission" date="2021-01" db="EMBL/GenBank/DDBJ databases">
        <title>YIM 132084 draft genome.</title>
        <authorList>
            <person name="An D."/>
        </authorList>
    </citation>
    <scope>NUCLEOTIDE SEQUENCE</scope>
    <source>
        <strain evidence="12">YIM 132084</strain>
    </source>
</reference>
<dbReference type="EC" id="3.1.3.25" evidence="11"/>
<dbReference type="InterPro" id="IPR033942">
    <property type="entry name" value="IMPase"/>
</dbReference>
<evidence type="ECO:0000256" key="11">
    <source>
        <dbReference type="RuleBase" id="RU364068"/>
    </source>
</evidence>
<evidence type="ECO:0000256" key="4">
    <source>
        <dbReference type="ARBA" id="ARBA00009759"/>
    </source>
</evidence>
<dbReference type="RefSeq" id="WP_205259509.1">
    <property type="nucleotide sequence ID" value="NZ_JAERWK010000006.1"/>
</dbReference>
<dbReference type="SUPFAM" id="SSF56655">
    <property type="entry name" value="Carbohydrate phosphatase"/>
    <property type="match status" value="1"/>
</dbReference>
<accession>A0A938YEZ0</accession>
<comment type="caution">
    <text evidence="12">The sequence shown here is derived from an EMBL/GenBank/DDBJ whole genome shotgun (WGS) entry which is preliminary data.</text>
</comment>
<dbReference type="EMBL" id="JAERWK010000006">
    <property type="protein sequence ID" value="MBM9466548.1"/>
    <property type="molecule type" value="Genomic_DNA"/>
</dbReference>